<dbReference type="Pfam" id="PF03601">
    <property type="entry name" value="Cons_hypoth698"/>
    <property type="match status" value="1"/>
</dbReference>
<evidence type="ECO:0000256" key="5">
    <source>
        <dbReference type="ARBA" id="ARBA00023136"/>
    </source>
</evidence>
<dbReference type="PANTHER" id="PTHR30106:SF1">
    <property type="entry name" value="UPF0324 MEMBRANE PROTEIN FN0533"/>
    <property type="match status" value="1"/>
</dbReference>
<accession>A0A1J5SIF1</accession>
<proteinExistence type="predicted"/>
<feature type="transmembrane region" description="Helical" evidence="6">
    <location>
        <begin position="109"/>
        <end position="131"/>
    </location>
</feature>
<dbReference type="GO" id="GO:0005886">
    <property type="term" value="C:plasma membrane"/>
    <property type="evidence" value="ECO:0007669"/>
    <property type="project" value="UniProtKB-SubCell"/>
</dbReference>
<name>A0A1J5SIF1_9ZZZZ</name>
<feature type="transmembrane region" description="Helical" evidence="6">
    <location>
        <begin position="31"/>
        <end position="48"/>
    </location>
</feature>
<keyword evidence="2" id="KW-1003">Cell membrane</keyword>
<dbReference type="PANTHER" id="PTHR30106">
    <property type="entry name" value="INNER MEMBRANE PROTEIN YEIH-RELATED"/>
    <property type="match status" value="1"/>
</dbReference>
<feature type="transmembrane region" description="Helical" evidence="6">
    <location>
        <begin position="77"/>
        <end position="97"/>
    </location>
</feature>
<evidence type="ECO:0000313" key="7">
    <source>
        <dbReference type="EMBL" id="OIR03925.1"/>
    </source>
</evidence>
<dbReference type="AlphaFoldDB" id="A0A1J5SIF1"/>
<feature type="transmembrane region" description="Helical" evidence="6">
    <location>
        <begin position="367"/>
        <end position="386"/>
    </location>
</feature>
<dbReference type="EMBL" id="MLJW01000062">
    <property type="protein sequence ID" value="OIR03925.1"/>
    <property type="molecule type" value="Genomic_DNA"/>
</dbReference>
<feature type="transmembrane region" description="Helical" evidence="6">
    <location>
        <begin position="222"/>
        <end position="246"/>
    </location>
</feature>
<protein>
    <recommendedName>
        <fullName evidence="8">Sulfate exporter family transporter</fullName>
    </recommendedName>
</protein>
<reference evidence="7" key="1">
    <citation type="submission" date="2016-10" db="EMBL/GenBank/DDBJ databases">
        <title>Sequence of Gallionella enrichment culture.</title>
        <authorList>
            <person name="Poehlein A."/>
            <person name="Muehling M."/>
            <person name="Daniel R."/>
        </authorList>
    </citation>
    <scope>NUCLEOTIDE SEQUENCE</scope>
</reference>
<keyword evidence="3 6" id="KW-0812">Transmembrane</keyword>
<comment type="caution">
    <text evidence="7">The sequence shown here is derived from an EMBL/GenBank/DDBJ whole genome shotgun (WGS) entry which is preliminary data.</text>
</comment>
<feature type="transmembrane region" description="Helical" evidence="6">
    <location>
        <begin position="193"/>
        <end position="210"/>
    </location>
</feature>
<feature type="transmembrane region" description="Helical" evidence="6">
    <location>
        <begin position="398"/>
        <end position="419"/>
    </location>
</feature>
<feature type="transmembrane region" description="Helical" evidence="6">
    <location>
        <begin position="168"/>
        <end position="187"/>
    </location>
</feature>
<feature type="transmembrane region" description="Helical" evidence="6">
    <location>
        <begin position="252"/>
        <end position="273"/>
    </location>
</feature>
<keyword evidence="5 6" id="KW-0472">Membrane</keyword>
<comment type="subcellular location">
    <subcellularLocation>
        <location evidence="1">Cell membrane</location>
        <topology evidence="1">Multi-pass membrane protein</topology>
    </subcellularLocation>
</comment>
<evidence type="ECO:0000256" key="4">
    <source>
        <dbReference type="ARBA" id="ARBA00022989"/>
    </source>
</evidence>
<evidence type="ECO:0000256" key="3">
    <source>
        <dbReference type="ARBA" id="ARBA00022692"/>
    </source>
</evidence>
<sequence>MGQTQDAWNESGEPEKAQSMGWKELYLKEDWWAIWFGIGLMAVAVVLFNNGSHALSALAINPGGLKWSSLDQLADHFANNASLYFLQFIFWLVLFGVSCRIMGIRLGQFIPAFIFLYALSMAIFSVSGWINAAEFNLEAPLVALVVGLIIANLFSLPKWMDSAFRVEYFVKLGIVLLGATFPITLVLTAGPVAIAQATFISLVTCTVIYFSATRLFGLDRRLAAVIGVGGSVCGVSASMAIAASVGAKKDDLYTSVTLVVGWALVMILVLPFVSNALGLSAGVAGAWIGTSEFADAAGFAAASAYGKMAGHEDAAIKAFTLMKVIGRDLWIGIWSIVWALIATVVWEKKETGNKPEAKEIWRRFPKFVIGFFVASLLMTMITSGYTTAEFNQTVKPALIMPLVSLRTWAFLFCFLSIGLTTRLRELKPVGWKTFSAFTIGVAVNVVLGYYLSAHVFADHWSAM</sequence>
<feature type="transmembrane region" description="Helical" evidence="6">
    <location>
        <begin position="137"/>
        <end position="156"/>
    </location>
</feature>
<evidence type="ECO:0000256" key="1">
    <source>
        <dbReference type="ARBA" id="ARBA00004651"/>
    </source>
</evidence>
<keyword evidence="4 6" id="KW-1133">Transmembrane helix</keyword>
<organism evidence="7">
    <name type="scientific">mine drainage metagenome</name>
    <dbReference type="NCBI Taxonomy" id="410659"/>
    <lineage>
        <taxon>unclassified sequences</taxon>
        <taxon>metagenomes</taxon>
        <taxon>ecological metagenomes</taxon>
    </lineage>
</organism>
<evidence type="ECO:0000256" key="6">
    <source>
        <dbReference type="SAM" id="Phobius"/>
    </source>
</evidence>
<dbReference type="InterPro" id="IPR018383">
    <property type="entry name" value="UPF0324_pro"/>
</dbReference>
<gene>
    <name evidence="7" type="ORF">GALL_141060</name>
</gene>
<feature type="transmembrane region" description="Helical" evidence="6">
    <location>
        <begin position="329"/>
        <end position="346"/>
    </location>
</feature>
<evidence type="ECO:0008006" key="8">
    <source>
        <dbReference type="Google" id="ProtNLM"/>
    </source>
</evidence>
<evidence type="ECO:0000256" key="2">
    <source>
        <dbReference type="ARBA" id="ARBA00022475"/>
    </source>
</evidence>
<feature type="transmembrane region" description="Helical" evidence="6">
    <location>
        <begin position="431"/>
        <end position="451"/>
    </location>
</feature>